<name>A0A1H8VSQ7_9EURY</name>
<gene>
    <name evidence="3" type="ORF">SAMN05216388_104118</name>
</gene>
<organism evidence="3 4">
    <name type="scientific">Halorientalis persicus</name>
    <dbReference type="NCBI Taxonomy" id="1367881"/>
    <lineage>
        <taxon>Archaea</taxon>
        <taxon>Methanobacteriati</taxon>
        <taxon>Methanobacteriota</taxon>
        <taxon>Stenosarchaea group</taxon>
        <taxon>Halobacteria</taxon>
        <taxon>Halobacteriales</taxon>
        <taxon>Haloarculaceae</taxon>
        <taxon>Halorientalis</taxon>
    </lineage>
</organism>
<reference evidence="4" key="1">
    <citation type="submission" date="2016-10" db="EMBL/GenBank/DDBJ databases">
        <authorList>
            <person name="Varghese N."/>
            <person name="Submissions S."/>
        </authorList>
    </citation>
    <scope>NUCLEOTIDE SEQUENCE [LARGE SCALE GENOMIC DNA]</scope>
    <source>
        <strain evidence="4">IBRC-M 10043</strain>
    </source>
</reference>
<evidence type="ECO:0000256" key="1">
    <source>
        <dbReference type="SAM" id="MobiDB-lite"/>
    </source>
</evidence>
<dbReference type="RefSeq" id="WP_092664195.1">
    <property type="nucleotide sequence ID" value="NZ_FOCX01000041.1"/>
</dbReference>
<feature type="compositionally biased region" description="Basic and acidic residues" evidence="1">
    <location>
        <begin position="17"/>
        <end position="26"/>
    </location>
</feature>
<protein>
    <submittedName>
        <fullName evidence="3">Uncharacterized protein</fullName>
    </submittedName>
</protein>
<dbReference type="Proteomes" id="UP000198775">
    <property type="component" value="Unassembled WGS sequence"/>
</dbReference>
<keyword evidence="2" id="KW-1133">Transmembrane helix</keyword>
<dbReference type="OrthoDB" id="232948at2157"/>
<proteinExistence type="predicted"/>
<evidence type="ECO:0000313" key="3">
    <source>
        <dbReference type="EMBL" id="SEP18330.1"/>
    </source>
</evidence>
<sequence>MMGVAGATATDSSGEQVKGEFTDGRSAEGSIQTNNETRIAVFLNGTRLPAGGERTTGDNPNLRVSVSAPTTIEAISVRIDGTTRRTYFPNATSFSESMTLNTRGGKHALTIVVESTTTASYNATIIRDAAAPRIQFDSPFTTSVIESPPDEYVTRTSQVVMGGSLYDRSDIEYIEFTPKYYTGSGSDERFETRRTVRIEDPGTQFNETVRLIYFTQQKRITNLIQIRVADTYGHVRTYSTNFDILDNRQPTVDVQKLTPVFEHGAVEVTFTVQDAVGIENVLLQSNSVEKAGNNYLYRRPAATTAPAPRELTFTERIRIVDPSGRIEIAVEDRAGNTNRYVERFNSSELIRPKIRINRSTYLSSERTVSVTGAVYDGQVSSVRVETVAADGKVIESQTVFGGGIKTSVPIDATVSTSPSFEAVVVRAVDSSGVEHTQRLSIAGIKGVGAEGSRPSPRSETQTPSEETMVPTTTTSQPPTMTTSTTSAAATGSIVNSILSLPVFRIMGIVLALAAVASYAVYKLTRV</sequence>
<dbReference type="AlphaFoldDB" id="A0A1H8VSQ7"/>
<keyword evidence="2" id="KW-0472">Membrane</keyword>
<feature type="region of interest" description="Disordered" evidence="1">
    <location>
        <begin position="1"/>
        <end position="28"/>
    </location>
</feature>
<evidence type="ECO:0000313" key="4">
    <source>
        <dbReference type="Proteomes" id="UP000198775"/>
    </source>
</evidence>
<feature type="compositionally biased region" description="Low complexity" evidence="1">
    <location>
        <begin position="462"/>
        <end position="487"/>
    </location>
</feature>
<keyword evidence="4" id="KW-1185">Reference proteome</keyword>
<feature type="transmembrane region" description="Helical" evidence="2">
    <location>
        <begin position="502"/>
        <end position="521"/>
    </location>
</feature>
<evidence type="ECO:0000256" key="2">
    <source>
        <dbReference type="SAM" id="Phobius"/>
    </source>
</evidence>
<feature type="region of interest" description="Disordered" evidence="1">
    <location>
        <begin position="445"/>
        <end position="487"/>
    </location>
</feature>
<dbReference type="EMBL" id="FOCX01000041">
    <property type="protein sequence ID" value="SEP18330.1"/>
    <property type="molecule type" value="Genomic_DNA"/>
</dbReference>
<keyword evidence="2" id="KW-0812">Transmembrane</keyword>
<accession>A0A1H8VSQ7</accession>